<feature type="domain" description="G" evidence="2">
    <location>
        <begin position="52"/>
        <end position="175"/>
    </location>
</feature>
<dbReference type="RefSeq" id="WP_253760820.1">
    <property type="nucleotide sequence ID" value="NZ_JAMZDZ010000001.1"/>
</dbReference>
<keyword evidence="4" id="KW-1185">Reference proteome</keyword>
<proteinExistence type="predicted"/>
<dbReference type="PANTHER" id="PTHR42698">
    <property type="entry name" value="GTPASE ERA"/>
    <property type="match status" value="1"/>
</dbReference>
<evidence type="ECO:0000313" key="3">
    <source>
        <dbReference type="EMBL" id="MFC4133384.1"/>
    </source>
</evidence>
<dbReference type="Gene3D" id="3.40.50.300">
    <property type="entry name" value="P-loop containing nucleotide triphosphate hydrolases"/>
    <property type="match status" value="1"/>
</dbReference>
<dbReference type="InterPro" id="IPR027417">
    <property type="entry name" value="P-loop_NTPase"/>
</dbReference>
<evidence type="ECO:0000313" key="4">
    <source>
        <dbReference type="Proteomes" id="UP001595816"/>
    </source>
</evidence>
<dbReference type="Pfam" id="PF01926">
    <property type="entry name" value="MMR_HSR1"/>
    <property type="match status" value="1"/>
</dbReference>
<evidence type="ECO:0000259" key="2">
    <source>
        <dbReference type="Pfam" id="PF01926"/>
    </source>
</evidence>
<keyword evidence="1" id="KW-0812">Transmembrane</keyword>
<dbReference type="InterPro" id="IPR005662">
    <property type="entry name" value="GTPase_Era-like"/>
</dbReference>
<protein>
    <submittedName>
        <fullName evidence="3">GTPase family protein</fullName>
    </submittedName>
</protein>
<accession>A0ABV8LS71</accession>
<feature type="transmembrane region" description="Helical" evidence="1">
    <location>
        <begin position="406"/>
        <end position="431"/>
    </location>
</feature>
<name>A0ABV8LS71_9ACTN</name>
<dbReference type="SUPFAM" id="SSF52540">
    <property type="entry name" value="P-loop containing nucleoside triphosphate hydrolases"/>
    <property type="match status" value="1"/>
</dbReference>
<reference evidence="4" key="1">
    <citation type="journal article" date="2019" name="Int. J. Syst. Evol. Microbiol.">
        <title>The Global Catalogue of Microorganisms (GCM) 10K type strain sequencing project: providing services to taxonomists for standard genome sequencing and annotation.</title>
        <authorList>
            <consortium name="The Broad Institute Genomics Platform"/>
            <consortium name="The Broad Institute Genome Sequencing Center for Infectious Disease"/>
            <person name="Wu L."/>
            <person name="Ma J."/>
        </authorList>
    </citation>
    <scope>NUCLEOTIDE SEQUENCE [LARGE SCALE GENOMIC DNA]</scope>
    <source>
        <strain evidence="4">CGMCC 4.7289</strain>
    </source>
</reference>
<dbReference type="InterPro" id="IPR006073">
    <property type="entry name" value="GTP-bd"/>
</dbReference>
<organism evidence="3 4">
    <name type="scientific">Hamadaea flava</name>
    <dbReference type="NCBI Taxonomy" id="1742688"/>
    <lineage>
        <taxon>Bacteria</taxon>
        <taxon>Bacillati</taxon>
        <taxon>Actinomycetota</taxon>
        <taxon>Actinomycetes</taxon>
        <taxon>Micromonosporales</taxon>
        <taxon>Micromonosporaceae</taxon>
        <taxon>Hamadaea</taxon>
    </lineage>
</organism>
<keyword evidence="1" id="KW-1133">Transmembrane helix</keyword>
<gene>
    <name evidence="3" type="ORF">ACFOZ4_22465</name>
</gene>
<sequence length="525" mass="55764">MNLDSVADRVGALRQFVETTSPYLSADDLAPAQAVVDWAGERLALSRAHTVVALAGATGSGKSTLFNRLAGVDLSPAGRRRPTTGETYACVWGSGAEELLDWLDVGKRYAVPAGELSGLVLLDLPDYDSVEASHRVEVDRLLAVVDLIVWVLHPQKYADKVVHRQYLEQFAAHRDVTVVALHQADLLSPGDLRECLSDLDGLLAADGLAGVPVVATSAVGPPGLDPLVSRLSAAVRRREAVLRRLDADVTTVSAQLTPLVAAPAPDLDRGSEKSLVDALAHAAGVPLVASATEQAYVHRARKATGWPFARWIRRFRPDPLQRLRVGSSPSGAGSTIGATSIGPAAPAAQAEAALAVRQIADDAGRGLAAPWQDALRTAARGRMDDLPDALDVAVARTDLKVGRNPAWWRLFGVLQWIGALAVVAGLLWLLVRYVMFALALPEIPMPDVGRVPLPTFLLGAGLLVGLVLALVVRPIVRIAARRKGRRAYARLRASIATVAGSHVLSPVREVLADYAAARTALSSFR</sequence>
<dbReference type="Proteomes" id="UP001595816">
    <property type="component" value="Unassembled WGS sequence"/>
</dbReference>
<dbReference type="EMBL" id="JBHSAY010000010">
    <property type="protein sequence ID" value="MFC4133384.1"/>
    <property type="molecule type" value="Genomic_DNA"/>
</dbReference>
<evidence type="ECO:0000256" key="1">
    <source>
        <dbReference type="SAM" id="Phobius"/>
    </source>
</evidence>
<comment type="caution">
    <text evidence="3">The sequence shown here is derived from an EMBL/GenBank/DDBJ whole genome shotgun (WGS) entry which is preliminary data.</text>
</comment>
<feature type="transmembrane region" description="Helical" evidence="1">
    <location>
        <begin position="451"/>
        <end position="476"/>
    </location>
</feature>
<dbReference type="PANTHER" id="PTHR42698:SF1">
    <property type="entry name" value="GTPASE ERA, MITOCHONDRIAL"/>
    <property type="match status" value="1"/>
</dbReference>
<keyword evidence="1" id="KW-0472">Membrane</keyword>